<sequence>MSPRVQHQSYPAFAHIGLRKTRKNLNQVPCPDRDSNPGHLVSRPDTLDRYSTGEDLEKHMCSEIDVNKFKCEVCSQAFGQAYQSHKTHAYPYRCYDSAHDNEVRTRFHFLVESTITLANVERDACPSDKHGFKVDKLGFDGGVMEKKDIPLVIKLREASIKLKRQLKVSVLSYYIPIPDGSEFIPDTSSSSDSEAPTRVQIFLEKFLNVSLPPEPVITCWGTWLKAAEYYNDHITEVKDVVSSLEDESASIDSAKEVMEDSGIQRDLAFLKSHFTSLCMLLHHWKQQENHCMNKWMYFMICKKESKVFLGSVGNKVRINWSKFCREM</sequence>
<gene>
    <name evidence="2" type="ORF">ANN_10937</name>
</gene>
<reference evidence="2 3" key="1">
    <citation type="journal article" date="2022" name="Allergy">
        <title>Genome assembly and annotation of Periplaneta americana reveal a comprehensive cockroach allergen profile.</title>
        <authorList>
            <person name="Wang L."/>
            <person name="Xiong Q."/>
            <person name="Saelim N."/>
            <person name="Wang L."/>
            <person name="Nong W."/>
            <person name="Wan A.T."/>
            <person name="Shi M."/>
            <person name="Liu X."/>
            <person name="Cao Q."/>
            <person name="Hui J.H.L."/>
            <person name="Sookrung N."/>
            <person name="Leung T.F."/>
            <person name="Tungtrongchitr A."/>
            <person name="Tsui S.K.W."/>
        </authorList>
    </citation>
    <scope>NUCLEOTIDE SEQUENCE [LARGE SCALE GENOMIC DNA]</scope>
    <source>
        <strain evidence="2">PWHHKU_190912</strain>
    </source>
</reference>
<dbReference type="Proteomes" id="UP001148838">
    <property type="component" value="Unassembled WGS sequence"/>
</dbReference>
<proteinExistence type="predicted"/>
<organism evidence="2 3">
    <name type="scientific">Periplaneta americana</name>
    <name type="common">American cockroach</name>
    <name type="synonym">Blatta americana</name>
    <dbReference type="NCBI Taxonomy" id="6978"/>
    <lineage>
        <taxon>Eukaryota</taxon>
        <taxon>Metazoa</taxon>
        <taxon>Ecdysozoa</taxon>
        <taxon>Arthropoda</taxon>
        <taxon>Hexapoda</taxon>
        <taxon>Insecta</taxon>
        <taxon>Pterygota</taxon>
        <taxon>Neoptera</taxon>
        <taxon>Polyneoptera</taxon>
        <taxon>Dictyoptera</taxon>
        <taxon>Blattodea</taxon>
        <taxon>Blattoidea</taxon>
        <taxon>Blattidae</taxon>
        <taxon>Blattinae</taxon>
        <taxon>Periplaneta</taxon>
    </lineage>
</organism>
<evidence type="ECO:0000313" key="3">
    <source>
        <dbReference type="Proteomes" id="UP001148838"/>
    </source>
</evidence>
<keyword evidence="3" id="KW-1185">Reference proteome</keyword>
<protein>
    <recommendedName>
        <fullName evidence="4">C2H2-type domain-containing protein</fullName>
    </recommendedName>
</protein>
<evidence type="ECO:0000256" key="1">
    <source>
        <dbReference type="SAM" id="MobiDB-lite"/>
    </source>
</evidence>
<accession>A0ABQ8T3M6</accession>
<name>A0ABQ8T3M6_PERAM</name>
<comment type="caution">
    <text evidence="2">The sequence shown here is derived from an EMBL/GenBank/DDBJ whole genome shotgun (WGS) entry which is preliminary data.</text>
</comment>
<evidence type="ECO:0008006" key="4">
    <source>
        <dbReference type="Google" id="ProtNLM"/>
    </source>
</evidence>
<dbReference type="EMBL" id="JAJSOF020000015">
    <property type="protein sequence ID" value="KAJ4441087.1"/>
    <property type="molecule type" value="Genomic_DNA"/>
</dbReference>
<feature type="region of interest" description="Disordered" evidence="1">
    <location>
        <begin position="24"/>
        <end position="47"/>
    </location>
</feature>
<evidence type="ECO:0000313" key="2">
    <source>
        <dbReference type="EMBL" id="KAJ4441087.1"/>
    </source>
</evidence>